<feature type="compositionally biased region" description="Basic and acidic residues" evidence="4">
    <location>
        <begin position="220"/>
        <end position="239"/>
    </location>
</feature>
<keyword evidence="1" id="KW-0677">Repeat</keyword>
<evidence type="ECO:0000256" key="2">
    <source>
        <dbReference type="ARBA" id="ARBA00022741"/>
    </source>
</evidence>
<keyword evidence="2" id="KW-0547">Nucleotide-binding</keyword>
<evidence type="ECO:0000259" key="5">
    <source>
        <dbReference type="PROSITE" id="PS50893"/>
    </source>
</evidence>
<sequence>MLNNLFQATLKSLAFEYPQGDIIFSDISLSLGRERYGLVGANGAGKSTLAKILSGDLEPTKGELLLSHSVYYLAQVEEAPDIAGAEYMAPLWEKASTLPELWGPLIEGISLDQPIKRLSGGEWTRLRIARALTSDAGLLILDEPTNNLDADAREKVIEFLKLYPEAVIVISHDRELLRHVDKVLEISTHGVSVYGGNYDFYLEEREQERIRYTHAVEKARQEKKRTEREHHEKVQAQEKRQRRGRKLQESGSLPPILAGGRKRRAQETHGRINSQESARAEKALNAFKEVYESGKQETALGLVLPETSFPEGKVVFEVVDFNIKYGSSGKWLWAQDLNLSMRGASRWALAGKNGAGKSSLVKALLGILDAQAITKGSCRLVDAPMAYIDQSYALLDHSKNVLENIMESSRFDLVESRNLLARFQFYEHQAVQEVSSLSGGEKLKASLAKVLLADPAPQLLILDEPTNNLDLQSLKILEEALLDFQGALLVISHDKDFLKNIGIQEVCVLQS</sequence>
<dbReference type="OrthoDB" id="5287952at2"/>
<dbReference type="Gene3D" id="3.40.50.300">
    <property type="entry name" value="P-loop containing nucleotide triphosphate hydrolases"/>
    <property type="match status" value="3"/>
</dbReference>
<dbReference type="InterPro" id="IPR003439">
    <property type="entry name" value="ABC_transporter-like_ATP-bd"/>
</dbReference>
<dbReference type="InterPro" id="IPR017871">
    <property type="entry name" value="ABC_transporter-like_CS"/>
</dbReference>
<organism evidence="6 7">
    <name type="scientific">Bdellovibrio bacteriovorus</name>
    <dbReference type="NCBI Taxonomy" id="959"/>
    <lineage>
        <taxon>Bacteria</taxon>
        <taxon>Pseudomonadati</taxon>
        <taxon>Bdellovibrionota</taxon>
        <taxon>Bdellovibrionia</taxon>
        <taxon>Bdellovibrionales</taxon>
        <taxon>Pseudobdellovibrionaceae</taxon>
        <taxon>Bdellovibrio</taxon>
    </lineage>
</organism>
<keyword evidence="3 6" id="KW-0067">ATP-binding</keyword>
<dbReference type="RefSeq" id="WP_061833935.1">
    <property type="nucleotide sequence ID" value="NZ_LUKE01000001.1"/>
</dbReference>
<feature type="domain" description="ABC transporter" evidence="5">
    <location>
        <begin position="8"/>
        <end position="213"/>
    </location>
</feature>
<dbReference type="GO" id="GO:0016887">
    <property type="term" value="F:ATP hydrolysis activity"/>
    <property type="evidence" value="ECO:0007669"/>
    <property type="project" value="InterPro"/>
</dbReference>
<keyword evidence="7" id="KW-1185">Reference proteome</keyword>
<dbReference type="PANTHER" id="PTHR19211:SF6">
    <property type="entry name" value="BLL7188 PROTEIN"/>
    <property type="match status" value="1"/>
</dbReference>
<evidence type="ECO:0000256" key="1">
    <source>
        <dbReference type="ARBA" id="ARBA00022737"/>
    </source>
</evidence>
<dbReference type="GO" id="GO:0005524">
    <property type="term" value="F:ATP binding"/>
    <property type="evidence" value="ECO:0007669"/>
    <property type="project" value="UniProtKB-KW"/>
</dbReference>
<dbReference type="InterPro" id="IPR027417">
    <property type="entry name" value="P-loop_NTPase"/>
</dbReference>
<dbReference type="PANTHER" id="PTHR19211">
    <property type="entry name" value="ATP-BINDING TRANSPORT PROTEIN-RELATED"/>
    <property type="match status" value="1"/>
</dbReference>
<dbReference type="PROSITE" id="PS50893">
    <property type="entry name" value="ABC_TRANSPORTER_2"/>
    <property type="match status" value="1"/>
</dbReference>
<gene>
    <name evidence="6" type="ORF">AZI86_04760</name>
</gene>
<proteinExistence type="predicted"/>
<dbReference type="EMBL" id="LUKE01000001">
    <property type="protein sequence ID" value="KYG66370.1"/>
    <property type="molecule type" value="Genomic_DNA"/>
</dbReference>
<dbReference type="SUPFAM" id="SSF52540">
    <property type="entry name" value="P-loop containing nucleoside triphosphate hydrolases"/>
    <property type="match status" value="2"/>
</dbReference>
<evidence type="ECO:0000313" key="6">
    <source>
        <dbReference type="EMBL" id="KYG66370.1"/>
    </source>
</evidence>
<dbReference type="AlphaFoldDB" id="A0A150WPL5"/>
<dbReference type="Pfam" id="PF00005">
    <property type="entry name" value="ABC_tran"/>
    <property type="match status" value="2"/>
</dbReference>
<name>A0A150WPL5_BDEBC</name>
<accession>A0A150WPL5</accession>
<protein>
    <submittedName>
        <fullName evidence="6">ABC transporter ATP-binding protein</fullName>
    </submittedName>
</protein>
<evidence type="ECO:0000256" key="3">
    <source>
        <dbReference type="ARBA" id="ARBA00022840"/>
    </source>
</evidence>
<dbReference type="Proteomes" id="UP000075320">
    <property type="component" value="Unassembled WGS sequence"/>
</dbReference>
<dbReference type="PROSITE" id="PS00211">
    <property type="entry name" value="ABC_TRANSPORTER_1"/>
    <property type="match status" value="1"/>
</dbReference>
<evidence type="ECO:0000313" key="7">
    <source>
        <dbReference type="Proteomes" id="UP000075320"/>
    </source>
</evidence>
<dbReference type="CDD" id="cd03221">
    <property type="entry name" value="ABCF_EF-3"/>
    <property type="match status" value="1"/>
</dbReference>
<feature type="region of interest" description="Disordered" evidence="4">
    <location>
        <begin position="220"/>
        <end position="278"/>
    </location>
</feature>
<comment type="caution">
    <text evidence="6">The sequence shown here is derived from an EMBL/GenBank/DDBJ whole genome shotgun (WGS) entry which is preliminary data.</text>
</comment>
<dbReference type="InterPro" id="IPR050611">
    <property type="entry name" value="ABCF"/>
</dbReference>
<dbReference type="SMART" id="SM00382">
    <property type="entry name" value="AAA"/>
    <property type="match status" value="2"/>
</dbReference>
<dbReference type="InterPro" id="IPR003593">
    <property type="entry name" value="AAA+_ATPase"/>
</dbReference>
<reference evidence="6 7" key="1">
    <citation type="submission" date="2016-03" db="EMBL/GenBank/DDBJ databases">
        <authorList>
            <person name="Ploux O."/>
        </authorList>
    </citation>
    <scope>NUCLEOTIDE SEQUENCE [LARGE SCALE GENOMIC DNA]</scope>
    <source>
        <strain evidence="6 7">R0</strain>
    </source>
</reference>
<evidence type="ECO:0000256" key="4">
    <source>
        <dbReference type="SAM" id="MobiDB-lite"/>
    </source>
</evidence>